<evidence type="ECO:0000256" key="2">
    <source>
        <dbReference type="ARBA" id="ARBA00012543"/>
    </source>
</evidence>
<keyword evidence="8 11" id="KW-0472">Membrane</keyword>
<evidence type="ECO:0000256" key="6">
    <source>
        <dbReference type="ARBA" id="ARBA00022692"/>
    </source>
</evidence>
<dbReference type="PANTHER" id="PTHR22914">
    <property type="entry name" value="CHITIN SYNTHASE"/>
    <property type="match status" value="1"/>
</dbReference>
<name>A0ABP0EH77_9ASCO</name>
<feature type="region of interest" description="Disordered" evidence="10">
    <location>
        <begin position="1"/>
        <end position="80"/>
    </location>
</feature>
<dbReference type="Proteomes" id="UP001497600">
    <property type="component" value="Chromosome G"/>
</dbReference>
<dbReference type="Pfam" id="PF03142">
    <property type="entry name" value="Chitin_synth_2"/>
    <property type="match status" value="1"/>
</dbReference>
<reference evidence="13 14" key="1">
    <citation type="submission" date="2024-01" db="EMBL/GenBank/DDBJ databases">
        <authorList>
            <consortium name="Genoscope - CEA"/>
            <person name="William W."/>
        </authorList>
    </citation>
    <scope>NUCLEOTIDE SEQUENCE [LARGE SCALE GENOMIC DNA]</scope>
    <source>
        <strain evidence="13 14">29B2s-10</strain>
    </source>
</reference>
<evidence type="ECO:0000256" key="11">
    <source>
        <dbReference type="SAM" id="Phobius"/>
    </source>
</evidence>
<organism evidence="13 14">
    <name type="scientific">[Candida] anglica</name>
    <dbReference type="NCBI Taxonomy" id="148631"/>
    <lineage>
        <taxon>Eukaryota</taxon>
        <taxon>Fungi</taxon>
        <taxon>Dikarya</taxon>
        <taxon>Ascomycota</taxon>
        <taxon>Saccharomycotina</taxon>
        <taxon>Pichiomycetes</taxon>
        <taxon>Debaryomycetaceae</taxon>
        <taxon>Kurtzmaniella</taxon>
    </lineage>
</organism>
<feature type="compositionally biased region" description="Acidic residues" evidence="10">
    <location>
        <begin position="1152"/>
        <end position="1162"/>
    </location>
</feature>
<dbReference type="CDD" id="cd04190">
    <property type="entry name" value="Chitin_synth_C"/>
    <property type="match status" value="1"/>
</dbReference>
<dbReference type="SUPFAM" id="SSF53448">
    <property type="entry name" value="Nucleotide-diphospho-sugar transferases"/>
    <property type="match status" value="1"/>
</dbReference>
<feature type="transmembrane region" description="Helical" evidence="11">
    <location>
        <begin position="1014"/>
        <end position="1032"/>
    </location>
</feature>
<feature type="domain" description="Chitin synthase 4-like" evidence="12">
    <location>
        <begin position="360"/>
        <end position="439"/>
    </location>
</feature>
<feature type="transmembrane region" description="Helical" evidence="11">
    <location>
        <begin position="1064"/>
        <end position="1082"/>
    </location>
</feature>
<dbReference type="PANTHER" id="PTHR22914:SF16">
    <property type="entry name" value="CHITIN SYNTHASE 3"/>
    <property type="match status" value="1"/>
</dbReference>
<accession>A0ABP0EH77</accession>
<evidence type="ECO:0000256" key="9">
    <source>
        <dbReference type="ARBA" id="ARBA00023180"/>
    </source>
</evidence>
<feature type="transmembrane region" description="Helical" evidence="11">
    <location>
        <begin position="452"/>
        <end position="475"/>
    </location>
</feature>
<evidence type="ECO:0000256" key="1">
    <source>
        <dbReference type="ARBA" id="ARBA00004651"/>
    </source>
</evidence>
<feature type="compositionally biased region" description="Polar residues" evidence="10">
    <location>
        <begin position="1"/>
        <end position="12"/>
    </location>
</feature>
<gene>
    <name evidence="13" type="primary">CHS3</name>
    <name evidence="13" type="ORF">CAAN4_G06106</name>
</gene>
<evidence type="ECO:0000313" key="14">
    <source>
        <dbReference type="Proteomes" id="UP001497600"/>
    </source>
</evidence>
<keyword evidence="6 11" id="KW-0812">Transmembrane</keyword>
<feature type="transmembrane region" description="Helical" evidence="11">
    <location>
        <begin position="1039"/>
        <end position="1058"/>
    </location>
</feature>
<evidence type="ECO:0000313" key="13">
    <source>
        <dbReference type="EMBL" id="CAK7916910.1"/>
    </source>
</evidence>
<dbReference type="EC" id="2.4.1.16" evidence="2"/>
<feature type="region of interest" description="Disordered" evidence="10">
    <location>
        <begin position="94"/>
        <end position="153"/>
    </location>
</feature>
<evidence type="ECO:0000256" key="5">
    <source>
        <dbReference type="ARBA" id="ARBA00022679"/>
    </source>
</evidence>
<keyword evidence="7 11" id="KW-1133">Transmembrane helix</keyword>
<proteinExistence type="predicted"/>
<evidence type="ECO:0000256" key="3">
    <source>
        <dbReference type="ARBA" id="ARBA00022475"/>
    </source>
</evidence>
<keyword evidence="9" id="KW-0325">Glycoprotein</keyword>
<dbReference type="InterPro" id="IPR029044">
    <property type="entry name" value="Nucleotide-diphossugar_trans"/>
</dbReference>
<keyword evidence="14" id="KW-1185">Reference proteome</keyword>
<keyword evidence="4" id="KW-0328">Glycosyltransferase</keyword>
<feature type="transmembrane region" description="Helical" evidence="11">
    <location>
        <begin position="200"/>
        <end position="220"/>
    </location>
</feature>
<keyword evidence="5" id="KW-0808">Transferase</keyword>
<feature type="compositionally biased region" description="Polar residues" evidence="10">
    <location>
        <begin position="123"/>
        <end position="143"/>
    </location>
</feature>
<evidence type="ECO:0000256" key="10">
    <source>
        <dbReference type="SAM" id="MobiDB-lite"/>
    </source>
</evidence>
<feature type="region of interest" description="Disordered" evidence="10">
    <location>
        <begin position="1129"/>
        <end position="1162"/>
    </location>
</feature>
<evidence type="ECO:0000259" key="12">
    <source>
        <dbReference type="Pfam" id="PF22997"/>
    </source>
</evidence>
<feature type="compositionally biased region" description="Polar residues" evidence="10">
    <location>
        <begin position="60"/>
        <end position="76"/>
    </location>
</feature>
<dbReference type="InterPro" id="IPR004835">
    <property type="entry name" value="Chitin_synth"/>
</dbReference>
<evidence type="ECO:0000256" key="8">
    <source>
        <dbReference type="ARBA" id="ARBA00023136"/>
    </source>
</evidence>
<protein>
    <recommendedName>
        <fullName evidence="2">chitin synthase</fullName>
        <ecNumber evidence="2">2.4.1.16</ecNumber>
    </recommendedName>
</protein>
<keyword evidence="3" id="KW-1003">Cell membrane</keyword>
<evidence type="ECO:0000256" key="7">
    <source>
        <dbReference type="ARBA" id="ARBA00022989"/>
    </source>
</evidence>
<evidence type="ECO:0000256" key="4">
    <source>
        <dbReference type="ARBA" id="ARBA00022676"/>
    </source>
</evidence>
<dbReference type="Gene3D" id="3.90.550.10">
    <property type="entry name" value="Spore Coat Polysaccharide Biosynthesis Protein SpsA, Chain A"/>
    <property type="match status" value="1"/>
</dbReference>
<dbReference type="Pfam" id="PF22997">
    <property type="entry name" value="CHS4"/>
    <property type="match status" value="1"/>
</dbReference>
<dbReference type="EMBL" id="OZ004259">
    <property type="protein sequence ID" value="CAK7916910.1"/>
    <property type="molecule type" value="Genomic_DNA"/>
</dbReference>
<sequence length="1162" mass="130583">MSMRHSANSSKYQEFDPESGDVTRKRSLVKPERSRIDPSHPRYHYTQVANQESSHLKILPSSTGLAPQTSQASKLTAHNEAMEDGEDASIPLMDMHKASSPTGSNSGGGREVFGLNDEFDYSPNKNNVIKSTSKPTQRGSTNAGGKILPNKIASDKDSEREDVDFWKVYCYIVTFWAPAPLLKLFGIKTKEQQYAWREKIALISCIFMMGAIVAYIIFGFTRTVCGEQRPRTRINEVQTNNLIINGRAYDLGASQHPKAAGITAGANVLYPPINAGGMDASFLFQNVNGNCKGLIKARDNSTIPHSDNFEDLAWYMPCHLMNQDGSTKANFSKPYYNGWACHTSTVARDAYYGLKVNGDVYFTWDDIRNSSRNLVVYSGDVLDLDLINWFQTDDLTYPELFNQIRDDMAFRGHDISLALTNSEQRRAARCLTEIIKVGTIDSETIGCIASSVVLYVSLIFILAVVVAKFLMACYFRWYISAKQGANILDNKSSYARNKEIENWVDDPSSRAPINTVPEEQRANYHTAKTNRQSVFIKGGATRLANQDHSLNTPGGIKYTTMTTQAASLKKGHSKSASRTLYRSSTQDLLSPSRPNSVYNPFDDFTVSGLSQDIIHPDVVPQPPANYMPFGYPLAHTMIIVTAYSEDEEGLRTTMDSLCTTDYPNSHKLIVVVCDGLIKGSGNDLTTPEIALSMMTDFTIAPEDVKPCSYVAVAQGSKRHNMAKLYSGFYKYTDSVPLEKQQRVPVLTVVKCGTPEEANAAKPGNRGKRDSQILLMSFLQKVMFDERMTEFEFEMLNSIWRVTGIMAEFYEILLMVDADTKVYPDCLTHMVAEMVKDPMVMGLCGETKISNKSQTWVTAIQVFEYYISHHLAKAFESVFGGVTCLPGCFCMYRIKAPKGNDGYWVPILANPDIVERYSDNVVDTLHRKNLLLLGEDRYLSSLMLRTFPKRKQIFIPKAACKTIVPDTFKVLLSQRRRWINSTVHNLMELVLVKDLCGTFCFSMQFVIAIELVGTLILPVALVFTIYVVVFAIVSHPTPIMSLVLLAIIFGLPGMMIVITVSSWSYVVYFFIYILALPIWNFVLPSYSYWKFDDFSWGETRLVSGGDKGNHGEVEGKFDSSSIQMKRWREFERERRSREGLSVPRATWDPAMEKDEEDYSEVSP</sequence>
<feature type="compositionally biased region" description="Basic and acidic residues" evidence="10">
    <location>
        <begin position="21"/>
        <end position="40"/>
    </location>
</feature>
<comment type="subcellular location">
    <subcellularLocation>
        <location evidence="1">Cell membrane</location>
        <topology evidence="1">Multi-pass membrane protein</topology>
    </subcellularLocation>
</comment>
<dbReference type="InterPro" id="IPR054295">
    <property type="entry name" value="CHS4-like_dom"/>
</dbReference>